<proteinExistence type="predicted"/>
<dbReference type="InterPro" id="IPR002878">
    <property type="entry name" value="ChsH2_C"/>
</dbReference>
<dbReference type="Pfam" id="PF12172">
    <property type="entry name" value="zf-ChsH2"/>
    <property type="match status" value="1"/>
</dbReference>
<protein>
    <recommendedName>
        <fullName evidence="5">DNA-binding protein</fullName>
    </recommendedName>
</protein>
<dbReference type="SUPFAM" id="SSF50249">
    <property type="entry name" value="Nucleic acid-binding proteins"/>
    <property type="match status" value="1"/>
</dbReference>
<comment type="caution">
    <text evidence="3">The sequence shown here is derived from an EMBL/GenBank/DDBJ whole genome shotgun (WGS) entry which is preliminary data.</text>
</comment>
<dbReference type="EMBL" id="POQS01000004">
    <property type="protein sequence ID" value="PND32503.1"/>
    <property type="molecule type" value="Genomic_DNA"/>
</dbReference>
<evidence type="ECO:0000313" key="4">
    <source>
        <dbReference type="Proteomes" id="UP000235994"/>
    </source>
</evidence>
<dbReference type="PANTHER" id="PTHR34075:SF5">
    <property type="entry name" value="BLR3430 PROTEIN"/>
    <property type="match status" value="1"/>
</dbReference>
<reference evidence="3 4" key="1">
    <citation type="submission" date="2018-01" db="EMBL/GenBank/DDBJ databases">
        <title>The draft genome of an aniline degradation strain ANB-1.</title>
        <authorList>
            <person name="Zhang L."/>
            <person name="Jiang J."/>
        </authorList>
    </citation>
    <scope>NUCLEOTIDE SEQUENCE [LARGE SCALE GENOMIC DNA]</scope>
    <source>
        <strain evidence="3 4">ANB-1</strain>
    </source>
</reference>
<feature type="domain" description="ChsH2 rubredoxin-like zinc ribbon" evidence="2">
    <location>
        <begin position="26"/>
        <end position="60"/>
    </location>
</feature>
<keyword evidence="4" id="KW-1185">Reference proteome</keyword>
<dbReference type="Pfam" id="PF01796">
    <property type="entry name" value="OB_ChsH2_C"/>
    <property type="match status" value="1"/>
</dbReference>
<evidence type="ECO:0000259" key="2">
    <source>
        <dbReference type="Pfam" id="PF12172"/>
    </source>
</evidence>
<accession>A0A2N8KGC0</accession>
<evidence type="ECO:0008006" key="5">
    <source>
        <dbReference type="Google" id="ProtNLM"/>
    </source>
</evidence>
<dbReference type="InterPro" id="IPR022002">
    <property type="entry name" value="ChsH2_Znr"/>
</dbReference>
<dbReference type="RefSeq" id="WP_102773621.1">
    <property type="nucleotide sequence ID" value="NZ_POQS01000004.1"/>
</dbReference>
<sequence>MNQPSDATAHQNDPYAQAYPETAPFWAAAQQGQLLLKTCNRCRRAHWYPRVVCPLCGGDDTGWEPASGQGSLYAFSIIERADPPYALAYVELDEGPILLSNMVDCDLRALRIGQRVSAVFRQTPDGRYAPYFTLAP</sequence>
<dbReference type="AlphaFoldDB" id="A0A2N8KGC0"/>
<gene>
    <name evidence="3" type="ORF">C1I89_15630</name>
</gene>
<feature type="domain" description="ChsH2 C-terminal OB-fold" evidence="1">
    <location>
        <begin position="63"/>
        <end position="121"/>
    </location>
</feature>
<evidence type="ECO:0000259" key="1">
    <source>
        <dbReference type="Pfam" id="PF01796"/>
    </source>
</evidence>
<dbReference type="InterPro" id="IPR052513">
    <property type="entry name" value="Thioester_dehydratase-like"/>
</dbReference>
<organism evidence="3 4">
    <name type="scientific">Achromobacter pulmonis</name>
    <dbReference type="NCBI Taxonomy" id="1389932"/>
    <lineage>
        <taxon>Bacteria</taxon>
        <taxon>Pseudomonadati</taxon>
        <taxon>Pseudomonadota</taxon>
        <taxon>Betaproteobacteria</taxon>
        <taxon>Burkholderiales</taxon>
        <taxon>Alcaligenaceae</taxon>
        <taxon>Achromobacter</taxon>
    </lineage>
</organism>
<dbReference type="Gene3D" id="6.10.30.10">
    <property type="match status" value="1"/>
</dbReference>
<dbReference type="InterPro" id="IPR012340">
    <property type="entry name" value="NA-bd_OB-fold"/>
</dbReference>
<dbReference type="Proteomes" id="UP000235994">
    <property type="component" value="Unassembled WGS sequence"/>
</dbReference>
<name>A0A2N8KGC0_9BURK</name>
<evidence type="ECO:0000313" key="3">
    <source>
        <dbReference type="EMBL" id="PND32503.1"/>
    </source>
</evidence>
<dbReference type="PANTHER" id="PTHR34075">
    <property type="entry name" value="BLR3430 PROTEIN"/>
    <property type="match status" value="1"/>
</dbReference>